<dbReference type="InterPro" id="IPR009097">
    <property type="entry name" value="Cyclic_Pdiesterase"/>
</dbReference>
<proteinExistence type="predicted"/>
<dbReference type="Proteomes" id="UP001500973">
    <property type="component" value="Unassembled WGS sequence"/>
</dbReference>
<gene>
    <name evidence="1" type="ORF">GCM10009601_51790</name>
</gene>
<evidence type="ECO:0000313" key="2">
    <source>
        <dbReference type="Proteomes" id="UP001500973"/>
    </source>
</evidence>
<dbReference type="EMBL" id="BAAAIZ010000090">
    <property type="protein sequence ID" value="GAA1431870.1"/>
    <property type="molecule type" value="Genomic_DNA"/>
</dbReference>
<name>A0ABP4JXM4_9ACTN</name>
<evidence type="ECO:0000313" key="1">
    <source>
        <dbReference type="EMBL" id="GAA1431870.1"/>
    </source>
</evidence>
<comment type="caution">
    <text evidence="1">The sequence shown here is derived from an EMBL/GenBank/DDBJ whole genome shotgun (WGS) entry which is preliminary data.</text>
</comment>
<protein>
    <submittedName>
        <fullName evidence="1">Uncharacterized protein</fullName>
    </submittedName>
</protein>
<dbReference type="Gene3D" id="3.90.1140.10">
    <property type="entry name" value="Cyclic phosphodiesterase"/>
    <property type="match status" value="1"/>
</dbReference>
<accession>A0ABP4JXM4</accession>
<reference evidence="2" key="1">
    <citation type="journal article" date="2019" name="Int. J. Syst. Evol. Microbiol.">
        <title>The Global Catalogue of Microorganisms (GCM) 10K type strain sequencing project: providing services to taxonomists for standard genome sequencing and annotation.</title>
        <authorList>
            <consortium name="The Broad Institute Genomics Platform"/>
            <consortium name="The Broad Institute Genome Sequencing Center for Infectious Disease"/>
            <person name="Wu L."/>
            <person name="Ma J."/>
        </authorList>
    </citation>
    <scope>NUCLEOTIDE SEQUENCE [LARGE SCALE GENOMIC DNA]</scope>
    <source>
        <strain evidence="2">JCM 11756</strain>
    </source>
</reference>
<keyword evidence="2" id="KW-1185">Reference proteome</keyword>
<dbReference type="SUPFAM" id="SSF55144">
    <property type="entry name" value="LigT-like"/>
    <property type="match status" value="1"/>
</dbReference>
<organism evidence="1 2">
    <name type="scientific">Streptomyces thermospinosisporus</name>
    <dbReference type="NCBI Taxonomy" id="161482"/>
    <lineage>
        <taxon>Bacteria</taxon>
        <taxon>Bacillati</taxon>
        <taxon>Actinomycetota</taxon>
        <taxon>Actinomycetes</taxon>
        <taxon>Kitasatosporales</taxon>
        <taxon>Streptomycetaceae</taxon>
        <taxon>Streptomyces</taxon>
    </lineage>
</organism>
<sequence>MATLTAAADSHTQGGMIALIPSAEDAARLAVAGGEAPEELHLTLLFLGDDGGAWTEAERDDLEQTIRLTVEDRGVGPVHAKAFGAAHWNAGGDSPCWVWSIGDAEPGGIGRSETLQQVRGLVIEALTQSRTPDVPPQHTPWAAHVTAAYSGDPALLPELEQRLGPITFDRIRLAFGDDDRDIPLMSGPVTASAGRLRRQPTELETRAGVDFAAMDEAWHTAVDDTLAAWADIVDGQRKEIVAAVQAAAEAEDLDRLTTLEVDTDPAADLLYKRMRAYAEQAGRALEREAEAQGVTIPDWSLDDEAVTAAAFRDRIRQIARTTARLLGGNLVASGVRAAMRLFGSGSPRQVAGQVDDHLAGLSDASVRDAIGGAMSAAQNEGRMAVLAVAPRGTYVASEALDKNSCQPCRRVDGTRYSSLEAARAAYPTGGFIDCLGGPRCRGFIVAVWNEDEPDDEQQAAGTIMAVAAATIPPTDHKQGGTVYRTVQDHPDCGADTPWAVVDEEGDLKGCYATQEEADAACEGMRGDDDDANEDTPMPDDGMDYAGEVAPWEGPLAVEGIVTGDGREFAPGALTWADLPVPLRWNKEDSHGGEPRTTAVNVGRIDRIWRDGQRIMGAGVLDLGSDDGREVYRKIQGQFLRGVSIDADSISDADVEFVFPDDVNAGTGDDGEPDMFEMLFAQPEKVIFHGGRIRAATLVDIPAFAEAYIALLDEQGAVVAGGTPVTEAELARLQVQEMGAVGTHDTATSDGDWDGPANEKRLEAPLTVAKVRAAYAWYDGSAVEDGELPKSAAKFIHHEINADGTVGPANLTACSAAIAALHGARGGTSIPEADRRGVYEHVAAHLRDAGREPEPFRALHAVTASGEVWRPPAEWFADPKLSLPTPITVTDEGRVYGHAAQWGSCHIGQEGVCVQPPHEEEHPYYRTGEVVCADGSRVAVGQITVGTGHAPLHLGAGPAAEHYDNTGAAVADVAVGNDQHGIWVAGAIRPGADPLKVYELQAAGQVSGDWRRIGGQLRLVGLLAVNVPGFPVPKMRARVASGQPQALVAAGRPTVAWGRSQSDLEREAVRIVMRMLSRRVHPGGR</sequence>